<proteinExistence type="predicted"/>
<protein>
    <submittedName>
        <fullName evidence="2">Uncharacterized protein LOC109726984 isoform X1</fullName>
    </submittedName>
</protein>
<evidence type="ECO:0000313" key="2">
    <source>
        <dbReference type="RefSeq" id="XP_020112404.1"/>
    </source>
</evidence>
<dbReference type="AlphaFoldDB" id="A0A6P5GX40"/>
<keyword evidence="1" id="KW-1185">Reference proteome</keyword>
<sequence length="206" mass="22930">MRGGRRLLSLSPSALSLSPSLSPARATGAGRLHAAIKGMVALDLRFYLEGPVSASCTLSREHSKAPRGKHLCNDMRSISLSEIYAVLLRISHFCLLCMVDKRPNGFTEAILMIVTSSRSSINIRHLEKATVSTRKEMLHVIGLDVWMNLKANYQTMEALKSFFFLSPNSWQFFMTLVLNTRQKGLSKHNVWSGRTSTALPCMAWSS</sequence>
<dbReference type="GeneID" id="109726984"/>
<reference evidence="1" key="1">
    <citation type="journal article" date="2015" name="Nat. Genet.">
        <title>The pineapple genome and the evolution of CAM photosynthesis.</title>
        <authorList>
            <person name="Ming R."/>
            <person name="VanBuren R."/>
            <person name="Wai C.M."/>
            <person name="Tang H."/>
            <person name="Schatz M.C."/>
            <person name="Bowers J.E."/>
            <person name="Lyons E."/>
            <person name="Wang M.L."/>
            <person name="Chen J."/>
            <person name="Biggers E."/>
            <person name="Zhang J."/>
            <person name="Huang L."/>
            <person name="Zhang L."/>
            <person name="Miao W."/>
            <person name="Zhang J."/>
            <person name="Ye Z."/>
            <person name="Miao C."/>
            <person name="Lin Z."/>
            <person name="Wang H."/>
            <person name="Zhou H."/>
            <person name="Yim W.C."/>
            <person name="Priest H.D."/>
            <person name="Zheng C."/>
            <person name="Woodhouse M."/>
            <person name="Edger P.P."/>
            <person name="Guyot R."/>
            <person name="Guo H.B."/>
            <person name="Guo H."/>
            <person name="Zheng G."/>
            <person name="Singh R."/>
            <person name="Sharma A."/>
            <person name="Min X."/>
            <person name="Zheng Y."/>
            <person name="Lee H."/>
            <person name="Gurtowski J."/>
            <person name="Sedlazeck F.J."/>
            <person name="Harkess A."/>
            <person name="McKain M.R."/>
            <person name="Liao Z."/>
            <person name="Fang J."/>
            <person name="Liu J."/>
            <person name="Zhang X."/>
            <person name="Zhang Q."/>
            <person name="Hu W."/>
            <person name="Qin Y."/>
            <person name="Wang K."/>
            <person name="Chen L.Y."/>
            <person name="Shirley N."/>
            <person name="Lin Y.R."/>
            <person name="Liu L.Y."/>
            <person name="Hernandez A.G."/>
            <person name="Wright C.L."/>
            <person name="Bulone V."/>
            <person name="Tuskan G.A."/>
            <person name="Heath K."/>
            <person name="Zee F."/>
            <person name="Moore P.H."/>
            <person name="Sunkar R."/>
            <person name="Leebens-Mack J.H."/>
            <person name="Mockler T."/>
            <person name="Bennetzen J.L."/>
            <person name="Freeling M."/>
            <person name="Sankoff D."/>
            <person name="Paterson A.H."/>
            <person name="Zhu X."/>
            <person name="Yang X."/>
            <person name="Smith J.A."/>
            <person name="Cushman J.C."/>
            <person name="Paull R.E."/>
            <person name="Yu Q."/>
        </authorList>
    </citation>
    <scope>NUCLEOTIDE SEQUENCE [LARGE SCALE GENOMIC DNA]</scope>
    <source>
        <strain evidence="1">cv. F153</strain>
    </source>
</reference>
<dbReference type="RefSeq" id="XP_020112404.1">
    <property type="nucleotide sequence ID" value="XM_020256815.1"/>
</dbReference>
<reference evidence="2" key="2">
    <citation type="submission" date="2025-08" db="UniProtKB">
        <authorList>
            <consortium name="RefSeq"/>
        </authorList>
    </citation>
    <scope>IDENTIFICATION</scope>
    <source>
        <tissue evidence="2">Leaf</tissue>
    </source>
</reference>
<accession>A0A6P5GX40</accession>
<evidence type="ECO:0000313" key="1">
    <source>
        <dbReference type="Proteomes" id="UP000515123"/>
    </source>
</evidence>
<name>A0A6P5GX40_ANACO</name>
<organism evidence="1 2">
    <name type="scientific">Ananas comosus</name>
    <name type="common">Pineapple</name>
    <name type="synonym">Ananas ananas</name>
    <dbReference type="NCBI Taxonomy" id="4615"/>
    <lineage>
        <taxon>Eukaryota</taxon>
        <taxon>Viridiplantae</taxon>
        <taxon>Streptophyta</taxon>
        <taxon>Embryophyta</taxon>
        <taxon>Tracheophyta</taxon>
        <taxon>Spermatophyta</taxon>
        <taxon>Magnoliopsida</taxon>
        <taxon>Liliopsida</taxon>
        <taxon>Poales</taxon>
        <taxon>Bromeliaceae</taxon>
        <taxon>Bromelioideae</taxon>
        <taxon>Ananas</taxon>
    </lineage>
</organism>
<gene>
    <name evidence="2" type="primary">LOC109726984</name>
</gene>
<dbReference type="Proteomes" id="UP000515123">
    <property type="component" value="Linkage group 22"/>
</dbReference>